<sequence length="77" mass="7765">MMLATAVAAPVMIVCCGGGLAFVGSAATGLIAHFSGSGVVLSVLTAAIAGFLAYFLRQRSRLSAGEGCGEDNRKNMK</sequence>
<proteinExistence type="predicted"/>
<evidence type="ECO:0000313" key="2">
    <source>
        <dbReference type="EMBL" id="AQQ08127.1"/>
    </source>
</evidence>
<accession>A0ABM6IC54</accession>
<geneLocation type="plasmid" evidence="2 3">
    <name>unnamed2</name>
</geneLocation>
<keyword evidence="1" id="KW-0472">Membrane</keyword>
<keyword evidence="2" id="KW-0614">Plasmid</keyword>
<keyword evidence="1" id="KW-1133">Transmembrane helix</keyword>
<organism evidence="2 3">
    <name type="scientific">Roseibium algicola</name>
    <dbReference type="NCBI Taxonomy" id="2857014"/>
    <lineage>
        <taxon>Bacteria</taxon>
        <taxon>Pseudomonadati</taxon>
        <taxon>Pseudomonadota</taxon>
        <taxon>Alphaproteobacteria</taxon>
        <taxon>Hyphomicrobiales</taxon>
        <taxon>Stappiaceae</taxon>
        <taxon>Roseibium</taxon>
    </lineage>
</organism>
<dbReference type="EMBL" id="CP019632">
    <property type="protein sequence ID" value="AQQ08127.1"/>
    <property type="molecule type" value="Genomic_DNA"/>
</dbReference>
<name>A0ABM6IC54_9HYPH</name>
<protein>
    <submittedName>
        <fullName evidence="2">Uncharacterized protein</fullName>
    </submittedName>
</protein>
<evidence type="ECO:0000256" key="1">
    <source>
        <dbReference type="SAM" id="Phobius"/>
    </source>
</evidence>
<reference evidence="2 3" key="1">
    <citation type="submission" date="2017-02" db="EMBL/GenBank/DDBJ databases">
        <authorList>
            <person name="Jeong S."/>
        </authorList>
    </citation>
    <scope>NUCLEOTIDE SEQUENCE [LARGE SCALE GENOMIC DNA]</scope>
    <source>
        <strain evidence="2 3">RMAR6-6</strain>
        <plasmid evidence="2 3">unnamed2</plasmid>
    </source>
</reference>
<gene>
    <name evidence="2" type="ORF">B0E33_30330</name>
</gene>
<keyword evidence="1" id="KW-0812">Transmembrane</keyword>
<keyword evidence="3" id="KW-1185">Reference proteome</keyword>
<dbReference type="Proteomes" id="UP000188174">
    <property type="component" value="Plasmid unnamed2"/>
</dbReference>
<feature type="transmembrane region" description="Helical" evidence="1">
    <location>
        <begin position="31"/>
        <end position="56"/>
    </location>
</feature>
<evidence type="ECO:0000313" key="3">
    <source>
        <dbReference type="Proteomes" id="UP000188174"/>
    </source>
</evidence>